<keyword evidence="6" id="KW-0802">TPR repeat</keyword>
<dbReference type="InterPro" id="IPR002110">
    <property type="entry name" value="Ankyrin_rpt"/>
</dbReference>
<dbReference type="GO" id="GO:0044231">
    <property type="term" value="C:host cell presynaptic membrane"/>
    <property type="evidence" value="ECO:0007669"/>
    <property type="project" value="UniProtKB-KW"/>
</dbReference>
<feature type="repeat" description="ANK" evidence="10">
    <location>
        <begin position="633"/>
        <end position="665"/>
    </location>
</feature>
<keyword evidence="15" id="KW-1185">Reference proteome</keyword>
<evidence type="ECO:0000256" key="10">
    <source>
        <dbReference type="PROSITE-ProRule" id="PRU00023"/>
    </source>
</evidence>
<sequence>MDDSLTDSMFEEPTDRSLLAREWLFVKILHCIEAGKSKASGILLVGGPGSGKTTALGEIARPSESDSRQAELNRRLIANYHCDPQVLSSLRLSNFILDLVDQLSACPLLTGYRDRLENPEVVAVLQPSEVERFPDEAFKKAVLFPLLETEPPEMCCVIIVDGIDETGPDSERGLMSHSTHTARSSTAVDSSDANSLWSESISQLLSVHHQLFPPWLMLVCSARRQSRTISRLFTGFRKIALDDLRKPNVVRDMQQYILNRLDADAGLRKHLSRENADMLNQLHIKSNGCLLYLEQVLDGVVDNSIILREIRDIPGTLNGLYLWYCQRLFGSKMEFDSQVRPLLCLLLTATKPVPFEDVYQCLWGWDSELTREGLLKTLKRLSKIVSPSSQHRRRLRIFHQSFAEWLCDVKHCTQRFLCKPQVGHAMWALRYSTLCKATDLTTEESSDLWHHLRRTGLSQHYQAMWQSHCTGEPLRESTLMYTSVSSLGATDNHALLNNSLLLENKVVRLLLEACSAPNLKRFKSCVQLDEMDNDEVTSVSELATSLLEESQLASLAPDTVDEAEPSSQRTLLHRAAEEGDLQLVARLVEMGAAIENADRNGQTPLNLAARQGHLQVLEALLRAGAAVDRADVDGWTPLRSSAWAGHAAVVDALLQFGARVDLADADGRTALRAAAWGGHDDIVMRLLKAGAAVNARDAEGRTALIAAAYMGHSAIVGHLLDAGADINHADKDGRTALSVAALCVPASQGHHAAVVSLLLERGAEVDHRDSEAMTALLVAAFEGHAEVCELLLEGGADVDHADATGRTPLFAAASMGHAHVVKRLLFWGAYVDSIDSEGRTVLSVAAAQGNSQTVECLLDRGLDELHRDNAGWTALHYAAFEGHAQVCQLLMQAGAKPNEVDTDGRTPLILSAQEGHSACVQLFIQSCPRILEHRSHDGRTALRMAAMEGHKETVDLLLGFGADVNYQDADGRTTLYLLALEGNVSMLEHLIGRGADVEAVDLEGRTALHVAAWQGHVHVVDLLLRRGAHVDAVDREMRSALQSAAWQGHADVVRLLIEQDASVNHVCNQGASALGIAAQEGHASVVRVLLAHGADVHHSDLCGRTPARVALKAGHQEVAALIEAYGGNSQSGRSSSSNVSGEGAERTERLERATAAAPRAVPRTLLQPANRDSFAESVTTGSESGVGEQNVSFTAMIQRRASQTSSTCVSREQGSSFQNLRRTKIVTNPNFIGGSSKKKETPI</sequence>
<evidence type="ECO:0000256" key="5">
    <source>
        <dbReference type="ARBA" id="ARBA00022737"/>
    </source>
</evidence>
<dbReference type="GO" id="GO:0006887">
    <property type="term" value="P:exocytosis"/>
    <property type="evidence" value="ECO:0007669"/>
    <property type="project" value="UniProtKB-KW"/>
</dbReference>
<proteinExistence type="predicted"/>
<feature type="repeat" description="ANK" evidence="10">
    <location>
        <begin position="567"/>
        <end position="599"/>
    </location>
</feature>
<keyword evidence="3" id="KW-1052">Target cell membrane</keyword>
<keyword evidence="7" id="KW-0528">Neurotoxin</keyword>
<comment type="subcellular location">
    <subcellularLocation>
        <location evidence="1">Target cell membrane</location>
    </subcellularLocation>
</comment>
<feature type="region of interest" description="Disordered" evidence="11">
    <location>
        <begin position="1125"/>
        <end position="1157"/>
    </location>
</feature>
<dbReference type="SMART" id="SM00248">
    <property type="entry name" value="ANK"/>
    <property type="match status" value="17"/>
</dbReference>
<dbReference type="Pfam" id="PF13637">
    <property type="entry name" value="Ank_4"/>
    <property type="match status" value="2"/>
</dbReference>
<feature type="repeat" description="ANK" evidence="10">
    <location>
        <begin position="1036"/>
        <end position="1068"/>
    </location>
</feature>
<evidence type="ECO:0000256" key="2">
    <source>
        <dbReference type="ARBA" id="ARBA00022483"/>
    </source>
</evidence>
<keyword evidence="2" id="KW-0268">Exocytosis</keyword>
<dbReference type="InterPro" id="IPR050889">
    <property type="entry name" value="Dendritic_Spine_Reg/Scaffold"/>
</dbReference>
<dbReference type="Pfam" id="PF25520">
    <property type="entry name" value="AAA_lid_TANC1"/>
    <property type="match status" value="1"/>
</dbReference>
<dbReference type="PANTHER" id="PTHR24166:SF48">
    <property type="entry name" value="PROTEIN VAPYRIN"/>
    <property type="match status" value="1"/>
</dbReference>
<dbReference type="GO" id="GO:0044218">
    <property type="term" value="C:other organism cell membrane"/>
    <property type="evidence" value="ECO:0007669"/>
    <property type="project" value="UniProtKB-KW"/>
</dbReference>
<dbReference type="InParanoid" id="A0A7M7MAX3"/>
<feature type="repeat" description="ANK" evidence="10">
    <location>
        <begin position="937"/>
        <end position="969"/>
    </location>
</feature>
<dbReference type="PRINTS" id="PR01415">
    <property type="entry name" value="ANKYRIN"/>
</dbReference>
<evidence type="ECO:0000256" key="7">
    <source>
        <dbReference type="ARBA" id="ARBA00023028"/>
    </source>
</evidence>
<keyword evidence="8 10" id="KW-0040">ANK repeat</keyword>
<dbReference type="Pfam" id="PF12796">
    <property type="entry name" value="Ank_2"/>
    <property type="match status" value="4"/>
</dbReference>
<evidence type="ECO:0000256" key="11">
    <source>
        <dbReference type="SAM" id="MobiDB-lite"/>
    </source>
</evidence>
<dbReference type="SUPFAM" id="SSF48403">
    <property type="entry name" value="Ankyrin repeat"/>
    <property type="match status" value="2"/>
</dbReference>
<dbReference type="SUPFAM" id="SSF52540">
    <property type="entry name" value="P-loop containing nucleoside triphosphate hydrolases"/>
    <property type="match status" value="1"/>
</dbReference>
<dbReference type="OrthoDB" id="427518at2759"/>
<dbReference type="Gene3D" id="1.25.40.20">
    <property type="entry name" value="Ankyrin repeat-containing domain"/>
    <property type="match status" value="7"/>
</dbReference>
<evidence type="ECO:0000256" key="9">
    <source>
        <dbReference type="ARBA" id="ARBA00023298"/>
    </source>
</evidence>
<dbReference type="GeneID" id="111250995"/>
<keyword evidence="9" id="KW-1053">Target membrane</keyword>
<feature type="compositionally biased region" description="Low complexity" evidence="11">
    <location>
        <begin position="1126"/>
        <end position="1142"/>
    </location>
</feature>
<feature type="repeat" description="ANK" evidence="10">
    <location>
        <begin position="699"/>
        <end position="731"/>
    </location>
</feature>
<dbReference type="AlphaFoldDB" id="A0A7M7MAX3"/>
<feature type="repeat" description="ANK" evidence="10">
    <location>
        <begin position="804"/>
        <end position="836"/>
    </location>
</feature>
<keyword evidence="4" id="KW-0597">Phosphoprotein</keyword>
<keyword evidence="9" id="KW-0472">Membrane</keyword>
<evidence type="ECO:0000256" key="1">
    <source>
        <dbReference type="ARBA" id="ARBA00004175"/>
    </source>
</evidence>
<keyword evidence="7" id="KW-0638">Presynaptic neurotoxin</keyword>
<feature type="repeat" description="ANK" evidence="10">
    <location>
        <begin position="771"/>
        <end position="803"/>
    </location>
</feature>
<feature type="domain" description="TANC1/2-like AAA+ ATPase lid" evidence="12">
    <location>
        <begin position="242"/>
        <end position="326"/>
    </location>
</feature>
<dbReference type="PROSITE" id="PS50088">
    <property type="entry name" value="ANK_REPEAT"/>
    <property type="match status" value="15"/>
</dbReference>
<organism evidence="14 15">
    <name type="scientific">Varroa destructor</name>
    <name type="common">Honeybee mite</name>
    <dbReference type="NCBI Taxonomy" id="109461"/>
    <lineage>
        <taxon>Eukaryota</taxon>
        <taxon>Metazoa</taxon>
        <taxon>Ecdysozoa</taxon>
        <taxon>Arthropoda</taxon>
        <taxon>Chelicerata</taxon>
        <taxon>Arachnida</taxon>
        <taxon>Acari</taxon>
        <taxon>Parasitiformes</taxon>
        <taxon>Mesostigmata</taxon>
        <taxon>Gamasina</taxon>
        <taxon>Dermanyssoidea</taxon>
        <taxon>Varroidae</taxon>
        <taxon>Varroa</taxon>
    </lineage>
</organism>
<evidence type="ECO:0000256" key="8">
    <source>
        <dbReference type="ARBA" id="ARBA00023043"/>
    </source>
</evidence>
<dbReference type="Pfam" id="PF25521">
    <property type="entry name" value="WHD_TANC1"/>
    <property type="match status" value="1"/>
</dbReference>
<feature type="repeat" description="ANK" evidence="10">
    <location>
        <begin position="870"/>
        <end position="902"/>
    </location>
</feature>
<feature type="repeat" description="ANK" evidence="10">
    <location>
        <begin position="1069"/>
        <end position="1101"/>
    </location>
</feature>
<dbReference type="OMA" id="CKIMVPS"/>
<dbReference type="PROSITE" id="PS50297">
    <property type="entry name" value="ANK_REP_REGION"/>
    <property type="match status" value="14"/>
</dbReference>
<dbReference type="Proteomes" id="UP000594260">
    <property type="component" value="Unplaced"/>
</dbReference>
<evidence type="ECO:0000259" key="13">
    <source>
        <dbReference type="Pfam" id="PF25521"/>
    </source>
</evidence>
<keyword evidence="5" id="KW-0677">Repeat</keyword>
<dbReference type="EnsemblMetazoa" id="XM_022807108">
    <property type="protein sequence ID" value="XP_022662843"/>
    <property type="gene ID" value="LOC111250995"/>
</dbReference>
<dbReference type="InterPro" id="IPR058056">
    <property type="entry name" value="WH_TANC1/2"/>
</dbReference>
<evidence type="ECO:0000256" key="4">
    <source>
        <dbReference type="ARBA" id="ARBA00022553"/>
    </source>
</evidence>
<evidence type="ECO:0008006" key="16">
    <source>
        <dbReference type="Google" id="ProtNLM"/>
    </source>
</evidence>
<feature type="compositionally biased region" description="Basic and acidic residues" evidence="11">
    <location>
        <begin position="1143"/>
        <end position="1152"/>
    </location>
</feature>
<feature type="repeat" description="ANK" evidence="10">
    <location>
        <begin position="837"/>
        <end position="869"/>
    </location>
</feature>
<dbReference type="InterPro" id="IPR036770">
    <property type="entry name" value="Ankyrin_rpt-contain_sf"/>
</dbReference>
<protein>
    <recommendedName>
        <fullName evidence="16">Ankyrin repeat domain-containing protein 50</fullName>
    </recommendedName>
</protein>
<reference evidence="14" key="1">
    <citation type="submission" date="2021-01" db="UniProtKB">
        <authorList>
            <consortium name="EnsemblMetazoa"/>
        </authorList>
    </citation>
    <scope>IDENTIFICATION</scope>
</reference>
<feature type="repeat" description="ANK" evidence="10">
    <location>
        <begin position="600"/>
        <end position="632"/>
    </location>
</feature>
<feature type="domain" description="TANC1/2-like winged helix" evidence="13">
    <location>
        <begin position="331"/>
        <end position="463"/>
    </location>
</feature>
<feature type="repeat" description="ANK" evidence="10">
    <location>
        <begin position="970"/>
        <end position="1002"/>
    </location>
</feature>
<accession>A0A7M7MAX3</accession>
<dbReference type="Pfam" id="PF00023">
    <property type="entry name" value="Ank"/>
    <property type="match status" value="1"/>
</dbReference>
<evidence type="ECO:0000259" key="12">
    <source>
        <dbReference type="Pfam" id="PF25520"/>
    </source>
</evidence>
<keyword evidence="7" id="KW-0800">Toxin</keyword>
<feature type="repeat" description="ANK" evidence="10">
    <location>
        <begin position="1003"/>
        <end position="1035"/>
    </location>
</feature>
<feature type="repeat" description="ANK" evidence="10">
    <location>
        <begin position="666"/>
        <end position="698"/>
    </location>
</feature>
<dbReference type="InterPro" id="IPR027417">
    <property type="entry name" value="P-loop_NTPase"/>
</dbReference>
<dbReference type="RefSeq" id="XP_022662843.1">
    <property type="nucleotide sequence ID" value="XM_022807108.1"/>
</dbReference>
<name>A0A7M7MAX3_VARDE</name>
<feature type="repeat" description="ANK" evidence="10">
    <location>
        <begin position="732"/>
        <end position="770"/>
    </location>
</feature>
<evidence type="ECO:0000313" key="14">
    <source>
        <dbReference type="EnsemblMetazoa" id="XP_022662843"/>
    </source>
</evidence>
<dbReference type="KEGG" id="vde:111250995"/>
<evidence type="ECO:0000313" key="15">
    <source>
        <dbReference type="Proteomes" id="UP000594260"/>
    </source>
</evidence>
<evidence type="ECO:0000256" key="6">
    <source>
        <dbReference type="ARBA" id="ARBA00022803"/>
    </source>
</evidence>
<dbReference type="InterPro" id="IPR058018">
    <property type="entry name" value="AAA_lid_TANC1/2"/>
</dbReference>
<evidence type="ECO:0000256" key="3">
    <source>
        <dbReference type="ARBA" id="ARBA00022537"/>
    </source>
</evidence>
<dbReference type="PANTHER" id="PTHR24166">
    <property type="entry name" value="ROLLING PEBBLES, ISOFORM B"/>
    <property type="match status" value="1"/>
</dbReference>